<dbReference type="EMBL" id="MN739929">
    <property type="protein sequence ID" value="QHT78178.1"/>
    <property type="molecule type" value="Genomic_DNA"/>
</dbReference>
<sequence>MPNYNLLDSDYKKILEYYGKTVPRSKRLLKKNAEDIMARKLCACIKKLGTSFEPRSIGICTRSVFKTRGLKRGTFKCRKQRKVEMTKRSRKGVSFANTRKQR</sequence>
<protein>
    <submittedName>
        <fullName evidence="2">Uncharacterized protein</fullName>
    </submittedName>
</protein>
<name>A0A6C0HC62_9ZZZZ</name>
<reference evidence="2" key="1">
    <citation type="journal article" date="2020" name="Nature">
        <title>Giant virus diversity and host interactions through global metagenomics.</title>
        <authorList>
            <person name="Schulz F."/>
            <person name="Roux S."/>
            <person name="Paez-Espino D."/>
            <person name="Jungbluth S."/>
            <person name="Walsh D.A."/>
            <person name="Denef V.J."/>
            <person name="McMahon K.D."/>
            <person name="Konstantinidis K.T."/>
            <person name="Eloe-Fadrosh E.A."/>
            <person name="Kyrpides N.C."/>
            <person name="Woyke T."/>
        </authorList>
    </citation>
    <scope>NUCLEOTIDE SEQUENCE</scope>
    <source>
        <strain evidence="2">GVMAG-M-3300023179-91</strain>
    </source>
</reference>
<evidence type="ECO:0000313" key="2">
    <source>
        <dbReference type="EMBL" id="QHT78178.1"/>
    </source>
</evidence>
<proteinExistence type="predicted"/>
<accession>A0A6C0HC62</accession>
<evidence type="ECO:0000256" key="1">
    <source>
        <dbReference type="SAM" id="MobiDB-lite"/>
    </source>
</evidence>
<dbReference type="AlphaFoldDB" id="A0A6C0HC62"/>
<organism evidence="2">
    <name type="scientific">viral metagenome</name>
    <dbReference type="NCBI Taxonomy" id="1070528"/>
    <lineage>
        <taxon>unclassified sequences</taxon>
        <taxon>metagenomes</taxon>
        <taxon>organismal metagenomes</taxon>
    </lineage>
</organism>
<feature type="region of interest" description="Disordered" evidence="1">
    <location>
        <begin position="79"/>
        <end position="102"/>
    </location>
</feature>